<evidence type="ECO:0000313" key="6">
    <source>
        <dbReference type="Proteomes" id="UP000321685"/>
    </source>
</evidence>
<dbReference type="Proteomes" id="UP000321685">
    <property type="component" value="Unassembled WGS sequence"/>
</dbReference>
<dbReference type="InterPro" id="IPR029058">
    <property type="entry name" value="AB_hydrolase_fold"/>
</dbReference>
<feature type="domain" description="Peptidase S33 tripeptidyl aminopeptidase-like C-terminal" evidence="4">
    <location>
        <begin position="365"/>
        <end position="465"/>
    </location>
</feature>
<gene>
    <name evidence="5" type="ORF">PSU4_35190</name>
</gene>
<evidence type="ECO:0000259" key="4">
    <source>
        <dbReference type="Pfam" id="PF08386"/>
    </source>
</evidence>
<dbReference type="AlphaFoldDB" id="A0A511DID1"/>
<name>A0A511DID1_9PSEU</name>
<dbReference type="GO" id="GO:0016787">
    <property type="term" value="F:hydrolase activity"/>
    <property type="evidence" value="ECO:0007669"/>
    <property type="project" value="UniProtKB-KW"/>
</dbReference>
<organism evidence="5 6">
    <name type="scientific">Pseudonocardia sulfidoxydans NBRC 16205</name>
    <dbReference type="NCBI Taxonomy" id="1223511"/>
    <lineage>
        <taxon>Bacteria</taxon>
        <taxon>Bacillati</taxon>
        <taxon>Actinomycetota</taxon>
        <taxon>Actinomycetes</taxon>
        <taxon>Pseudonocardiales</taxon>
        <taxon>Pseudonocardiaceae</taxon>
        <taxon>Pseudonocardia</taxon>
    </lineage>
</organism>
<keyword evidence="6" id="KW-1185">Reference proteome</keyword>
<dbReference type="Gene3D" id="3.40.50.1820">
    <property type="entry name" value="alpha/beta hydrolase"/>
    <property type="match status" value="1"/>
</dbReference>
<evidence type="ECO:0000256" key="1">
    <source>
        <dbReference type="ARBA" id="ARBA00010088"/>
    </source>
</evidence>
<keyword evidence="2" id="KW-0732">Signal</keyword>
<dbReference type="InterPro" id="IPR013595">
    <property type="entry name" value="Pept_S33_TAP-like_C"/>
</dbReference>
<dbReference type="SUPFAM" id="SSF53474">
    <property type="entry name" value="alpha/beta-Hydrolases"/>
    <property type="match status" value="1"/>
</dbReference>
<comment type="similarity">
    <text evidence="1">Belongs to the peptidase S33 family.</text>
</comment>
<proteinExistence type="inferred from homology"/>
<accession>A0A511DID1</accession>
<evidence type="ECO:0000256" key="2">
    <source>
        <dbReference type="ARBA" id="ARBA00022729"/>
    </source>
</evidence>
<reference evidence="5 6" key="1">
    <citation type="submission" date="2019-07" db="EMBL/GenBank/DDBJ databases">
        <title>Whole genome shotgun sequence of Pseudonocardia sulfidoxydans NBRC 16205.</title>
        <authorList>
            <person name="Hosoyama A."/>
            <person name="Uohara A."/>
            <person name="Ohji S."/>
            <person name="Ichikawa N."/>
        </authorList>
    </citation>
    <scope>NUCLEOTIDE SEQUENCE [LARGE SCALE GENOMIC DNA]</scope>
    <source>
        <strain evidence="5 6">NBRC 16205</strain>
    </source>
</reference>
<dbReference type="PANTHER" id="PTHR43248">
    <property type="entry name" value="2-SUCCINYL-6-HYDROXY-2,4-CYCLOHEXADIENE-1-CARBOXYLATE SYNTHASE"/>
    <property type="match status" value="1"/>
</dbReference>
<comment type="caution">
    <text evidence="5">The sequence shown here is derived from an EMBL/GenBank/DDBJ whole genome shotgun (WGS) entry which is preliminary data.</text>
</comment>
<dbReference type="InterPro" id="IPR051601">
    <property type="entry name" value="Serine_prot/Carboxylest_S33"/>
</dbReference>
<evidence type="ECO:0000313" key="5">
    <source>
        <dbReference type="EMBL" id="GEL24565.1"/>
    </source>
</evidence>
<keyword evidence="3" id="KW-0378">Hydrolase</keyword>
<dbReference type="OrthoDB" id="5166357at2"/>
<dbReference type="PANTHER" id="PTHR43248:SF29">
    <property type="entry name" value="TRIPEPTIDYL AMINOPEPTIDASE"/>
    <property type="match status" value="1"/>
</dbReference>
<dbReference type="EMBL" id="BJVJ01000036">
    <property type="protein sequence ID" value="GEL24565.1"/>
    <property type="molecule type" value="Genomic_DNA"/>
</dbReference>
<protein>
    <submittedName>
        <fullName evidence="5">Peptidase</fullName>
    </submittedName>
</protein>
<sequence>MRPTIRLTDCTADTLGSLGNPAQAGGVALRVECGDVTVPTDPTRRGHGVTRIGVTVTSATDAPRDRPPLLVVGDSGTDPSARHGTLLATQVSAAVLGGYQVIGLDRRGSGSDLLDCSPEDARLGILDGDPAAPGAALDQVLAAVLEDARSVVQDCYLTEPDTLTTYSTAGTAADVEQIREDLGVDRLSAIGIGDGATALTLWASAHPTSVGRLVLDGPPDPAAAEPDVTETRAAAAEQSFDAFAAACTASGTCPLGADPRATVTDLLQTLRTRPLPAADGRRLTAGVTVTALVATLGEPRSWPALTTALADAGRGAPEGTLALLDSVLGREGRFDSALATACNDTNRRLTPPDVAGLVTRWSGAYPLFGAPLATRLLACAPWPAGAGLPSPGPVPGAPPMLVLGAAHDPRVGADSVRRAAGALTTARLVTWQGTGTGSYPRTPCVTGVVDRMLVQGEMPRADTVCPP</sequence>
<evidence type="ECO:0000256" key="3">
    <source>
        <dbReference type="ARBA" id="ARBA00022801"/>
    </source>
</evidence>
<dbReference type="RefSeq" id="WP_147109614.1">
    <property type="nucleotide sequence ID" value="NZ_BJVJ01000036.1"/>
</dbReference>
<dbReference type="Pfam" id="PF08386">
    <property type="entry name" value="Abhydrolase_4"/>
    <property type="match status" value="1"/>
</dbReference>